<accession>A0A7K1UUT4</accession>
<dbReference type="Pfam" id="PF13827">
    <property type="entry name" value="DUF4189"/>
    <property type="match status" value="1"/>
</dbReference>
<keyword evidence="1" id="KW-0732">Signal</keyword>
<evidence type="ECO:0000256" key="1">
    <source>
        <dbReference type="SAM" id="SignalP"/>
    </source>
</evidence>
<dbReference type="InterPro" id="IPR025240">
    <property type="entry name" value="DUF4189"/>
</dbReference>
<comment type="caution">
    <text evidence="3">The sequence shown here is derived from an EMBL/GenBank/DDBJ whole genome shotgun (WGS) entry which is preliminary data.</text>
</comment>
<organism evidence="3 4">
    <name type="scientific">Nocardia terrae</name>
    <dbReference type="NCBI Taxonomy" id="2675851"/>
    <lineage>
        <taxon>Bacteria</taxon>
        <taxon>Bacillati</taxon>
        <taxon>Actinomycetota</taxon>
        <taxon>Actinomycetes</taxon>
        <taxon>Mycobacteriales</taxon>
        <taxon>Nocardiaceae</taxon>
        <taxon>Nocardia</taxon>
    </lineage>
</organism>
<feature type="signal peptide" evidence="1">
    <location>
        <begin position="1"/>
        <end position="29"/>
    </location>
</feature>
<feature type="chain" id="PRO_5029644376" evidence="1">
    <location>
        <begin position="30"/>
        <end position="152"/>
    </location>
</feature>
<feature type="domain" description="DUF4189" evidence="2">
    <location>
        <begin position="45"/>
        <end position="131"/>
    </location>
</feature>
<protein>
    <submittedName>
        <fullName evidence="3">DUF4189 domain-containing protein</fullName>
    </submittedName>
</protein>
<name>A0A7K1UUT4_9NOCA</name>
<reference evidence="3 4" key="1">
    <citation type="submission" date="2019-12" db="EMBL/GenBank/DDBJ databases">
        <title>Nocardia sp. nov. ET3-3 isolated from soil.</title>
        <authorList>
            <person name="Kanchanasin P."/>
            <person name="Tanasupawat S."/>
            <person name="Yuki M."/>
            <person name="Kudo T."/>
        </authorList>
    </citation>
    <scope>NUCLEOTIDE SEQUENCE [LARGE SCALE GENOMIC DNA]</scope>
    <source>
        <strain evidence="3 4">ET3-3</strain>
    </source>
</reference>
<dbReference type="RefSeq" id="WP_157387614.1">
    <property type="nucleotide sequence ID" value="NZ_WRPP01000002.1"/>
</dbReference>
<keyword evidence="4" id="KW-1185">Reference proteome</keyword>
<evidence type="ECO:0000313" key="3">
    <source>
        <dbReference type="EMBL" id="MVU78041.1"/>
    </source>
</evidence>
<gene>
    <name evidence="3" type="ORF">GPX89_12390</name>
</gene>
<dbReference type="EMBL" id="WRPP01000002">
    <property type="protein sequence ID" value="MVU78041.1"/>
    <property type="molecule type" value="Genomic_DNA"/>
</dbReference>
<proteinExistence type="predicted"/>
<evidence type="ECO:0000259" key="2">
    <source>
        <dbReference type="Pfam" id="PF13827"/>
    </source>
</evidence>
<sequence>MSLLRKAGVGLAVTSMAAMGTVAAGNASAADAADPVFIATSGDLYGALALSKSTGNVAYAVNYGSWDGADGAAVDKCGGGDCAVVVHFANACGAVAQGADTRFGWAWAPSKVEAESAAINVLGKSAPSFPDTGSASTRQAKVILSACTDNAS</sequence>
<dbReference type="Proteomes" id="UP000466794">
    <property type="component" value="Unassembled WGS sequence"/>
</dbReference>
<evidence type="ECO:0000313" key="4">
    <source>
        <dbReference type="Proteomes" id="UP000466794"/>
    </source>
</evidence>
<dbReference type="AlphaFoldDB" id="A0A7K1UUT4"/>